<gene>
    <name evidence="2" type="ORF">E6K77_07320</name>
</gene>
<accession>A0A538TFS9</accession>
<dbReference type="Pfam" id="PF13860">
    <property type="entry name" value="FlgD_ig"/>
    <property type="match status" value="1"/>
</dbReference>
<dbReference type="Proteomes" id="UP000317366">
    <property type="component" value="Unassembled WGS sequence"/>
</dbReference>
<dbReference type="Gene3D" id="2.60.40.4070">
    <property type="match status" value="1"/>
</dbReference>
<name>A0A538TFS9_UNCEI</name>
<evidence type="ECO:0000259" key="1">
    <source>
        <dbReference type="Pfam" id="PF13860"/>
    </source>
</evidence>
<dbReference type="EMBL" id="VBOX01000076">
    <property type="protein sequence ID" value="TMQ62482.1"/>
    <property type="molecule type" value="Genomic_DNA"/>
</dbReference>
<organism evidence="2 3">
    <name type="scientific">Eiseniibacteriota bacterium</name>
    <dbReference type="NCBI Taxonomy" id="2212470"/>
    <lineage>
        <taxon>Bacteria</taxon>
        <taxon>Candidatus Eiseniibacteriota</taxon>
    </lineage>
</organism>
<evidence type="ECO:0000313" key="3">
    <source>
        <dbReference type="Proteomes" id="UP000317366"/>
    </source>
</evidence>
<reference evidence="2 3" key="1">
    <citation type="journal article" date="2019" name="Nat. Microbiol.">
        <title>Mediterranean grassland soil C-N compound turnover is dependent on rainfall and depth, and is mediated by genomically divergent microorganisms.</title>
        <authorList>
            <person name="Diamond S."/>
            <person name="Andeer P.F."/>
            <person name="Li Z."/>
            <person name="Crits-Christoph A."/>
            <person name="Burstein D."/>
            <person name="Anantharaman K."/>
            <person name="Lane K.R."/>
            <person name="Thomas B.C."/>
            <person name="Pan C."/>
            <person name="Northen T.R."/>
            <person name="Banfield J.F."/>
        </authorList>
    </citation>
    <scope>NUCLEOTIDE SEQUENCE [LARGE SCALE GENOMIC DNA]</scope>
    <source>
        <strain evidence="2">WS_7</strain>
    </source>
</reference>
<feature type="domain" description="FlgD/Vpr Ig-like" evidence="1">
    <location>
        <begin position="110"/>
        <end position="173"/>
    </location>
</feature>
<evidence type="ECO:0000313" key="2">
    <source>
        <dbReference type="EMBL" id="TMQ62482.1"/>
    </source>
</evidence>
<sequence length="189" mass="20193">MNGTFVESNAVIRAEVTTPIPVTADSLTLLIDGAPLPNVTETAMDGTGRRWALVSLPEDRGPGIHTLDVEVNGRTGVFPQATFNVETGLALRRVVVVSPRIMGSGCDGSVFQFELSTPVPKVELLLMTVSGRRVASAQWPGKAGFNVYCWDGRDSQGNAAATGLYFYRLTAVDAAGHKATQSGRMIRTR</sequence>
<comment type="caution">
    <text evidence="2">The sequence shown here is derived from an EMBL/GenBank/DDBJ whole genome shotgun (WGS) entry which is preliminary data.</text>
</comment>
<proteinExistence type="predicted"/>
<dbReference type="AlphaFoldDB" id="A0A538TFS9"/>
<dbReference type="InterPro" id="IPR025965">
    <property type="entry name" value="FlgD/Vpr_Ig-like"/>
</dbReference>
<protein>
    <recommendedName>
        <fullName evidence="1">FlgD/Vpr Ig-like domain-containing protein</fullName>
    </recommendedName>
</protein>